<dbReference type="AlphaFoldDB" id="A0A9X1CDZ4"/>
<dbReference type="Pfam" id="PF23493">
    <property type="entry name" value="CysS_C"/>
    <property type="match status" value="1"/>
</dbReference>
<dbReference type="Proteomes" id="UP001138793">
    <property type="component" value="Unassembled WGS sequence"/>
</dbReference>
<keyword evidence="3" id="KW-1185">Reference proteome</keyword>
<evidence type="ECO:0000313" key="2">
    <source>
        <dbReference type="EMBL" id="MBP2079571.1"/>
    </source>
</evidence>
<comment type="caution">
    <text evidence="2">The sequence shown here is derived from an EMBL/GenBank/DDBJ whole genome shotgun (WGS) entry which is preliminary data.</text>
</comment>
<dbReference type="EMBL" id="JAGGMB010000018">
    <property type="protein sequence ID" value="MBP2079571.1"/>
    <property type="molecule type" value="Genomic_DNA"/>
</dbReference>
<organism evidence="2 3">
    <name type="scientific">Oceanobacillus polygoni</name>
    <dbReference type="NCBI Taxonomy" id="1235259"/>
    <lineage>
        <taxon>Bacteria</taxon>
        <taxon>Bacillati</taxon>
        <taxon>Bacillota</taxon>
        <taxon>Bacilli</taxon>
        <taxon>Bacillales</taxon>
        <taxon>Bacillaceae</taxon>
        <taxon>Oceanobacillus</taxon>
    </lineage>
</organism>
<proteinExistence type="predicted"/>
<name>A0A9X1CDZ4_9BACI</name>
<accession>A0A9X1CDZ4</accession>
<protein>
    <recommendedName>
        <fullName evidence="1">Cysteinyl-tRNA ligase anticodon binding domain-containing protein</fullName>
    </recommendedName>
</protein>
<sequence>MREGDKKKAVNLRDDLNELGVFVIDQGEEQHVRTIKL</sequence>
<gene>
    <name evidence="2" type="ORF">J2Z64_003870</name>
</gene>
<evidence type="ECO:0000259" key="1">
    <source>
        <dbReference type="Pfam" id="PF23493"/>
    </source>
</evidence>
<dbReference type="InterPro" id="IPR056411">
    <property type="entry name" value="CysS_C"/>
</dbReference>
<reference evidence="2" key="1">
    <citation type="submission" date="2021-03" db="EMBL/GenBank/DDBJ databases">
        <title>Genomic Encyclopedia of Type Strains, Phase IV (KMG-IV): sequencing the most valuable type-strain genomes for metagenomic binning, comparative biology and taxonomic classification.</title>
        <authorList>
            <person name="Goeker M."/>
        </authorList>
    </citation>
    <scope>NUCLEOTIDE SEQUENCE</scope>
    <source>
        <strain evidence="2">DSM 107338</strain>
    </source>
</reference>
<evidence type="ECO:0000313" key="3">
    <source>
        <dbReference type="Proteomes" id="UP001138793"/>
    </source>
</evidence>
<feature type="domain" description="Cysteinyl-tRNA ligase anticodon binding" evidence="1">
    <location>
        <begin position="1"/>
        <end position="33"/>
    </location>
</feature>